<dbReference type="RefSeq" id="WP_073606127.1">
    <property type="nucleotide sequence ID" value="NZ_FQXZ01000054.1"/>
</dbReference>
<dbReference type="Proteomes" id="UP000184608">
    <property type="component" value="Unassembled WGS sequence"/>
</dbReference>
<dbReference type="OrthoDB" id="5860814at2"/>
<organism evidence="2 3">
    <name type="scientific">Vibrio aerogenes CECT 7868</name>
    <dbReference type="NCBI Taxonomy" id="1216006"/>
    <lineage>
        <taxon>Bacteria</taxon>
        <taxon>Pseudomonadati</taxon>
        <taxon>Pseudomonadota</taxon>
        <taxon>Gammaproteobacteria</taxon>
        <taxon>Vibrionales</taxon>
        <taxon>Vibrionaceae</taxon>
        <taxon>Vibrio</taxon>
    </lineage>
</organism>
<name>A0A1M6EXU0_9VIBR</name>
<keyword evidence="3" id="KW-1185">Reference proteome</keyword>
<evidence type="ECO:0000313" key="3">
    <source>
        <dbReference type="Proteomes" id="UP000184608"/>
    </source>
</evidence>
<evidence type="ECO:0000313" key="2">
    <source>
        <dbReference type="EMBL" id="SHI90209.1"/>
    </source>
</evidence>
<reference evidence="2 3" key="1">
    <citation type="submission" date="2016-11" db="EMBL/GenBank/DDBJ databases">
        <authorList>
            <person name="Jaros S."/>
            <person name="Januszkiewicz K."/>
            <person name="Wedrychowicz H."/>
        </authorList>
    </citation>
    <scope>NUCLEOTIDE SEQUENCE [LARGE SCALE GENOMIC DNA]</scope>
    <source>
        <strain evidence="2 3">CECT 7868</strain>
    </source>
</reference>
<gene>
    <name evidence="2" type="ORF">VA7868_04540</name>
</gene>
<dbReference type="STRING" id="1216006.VA7868_04540"/>
<feature type="domain" description="DUF4123" evidence="1">
    <location>
        <begin position="34"/>
        <end position="159"/>
    </location>
</feature>
<dbReference type="EMBL" id="FQXZ01000054">
    <property type="protein sequence ID" value="SHI90209.1"/>
    <property type="molecule type" value="Genomic_DNA"/>
</dbReference>
<dbReference type="Pfam" id="PF13503">
    <property type="entry name" value="DUF4123"/>
    <property type="match status" value="1"/>
</dbReference>
<protein>
    <recommendedName>
        <fullName evidence="1">DUF4123 domain-containing protein</fullName>
    </recommendedName>
</protein>
<dbReference type="InterPro" id="IPR025391">
    <property type="entry name" value="DUF4123"/>
</dbReference>
<dbReference type="AlphaFoldDB" id="A0A1M6EXU0"/>
<accession>A0A1M6EXU0</accession>
<sequence>MNETAHEPAAALMRTAPTQIPLADWQAMLSEPGWFLVAEASVNDDVMMFAEAQDTPDKNRLFWGAMGEKNAALSPHLLRPESFEWFEEYIATQPPWGMAVRLDPSLLSQPPAQQLEMVLRHLRAWTLVDYPQEGTIILRISDWEIFTTLWQASGELSRHQLRGPLGAVAYWQPGAETVDYLAFETPPDIAQASTIELPLVLTAPQDKALTIRTEQQRYRQYQQHLQTHHGEETADWDEARFDDYLYTHLSQAKSHGFGDRVEQLKYLTLTIAVGEDFITRPWAQEILRENQVKGLKDRIDRLVERGLKALGEAHDEESDVV</sequence>
<proteinExistence type="predicted"/>
<evidence type="ECO:0000259" key="1">
    <source>
        <dbReference type="Pfam" id="PF13503"/>
    </source>
</evidence>